<proteinExistence type="predicted"/>
<evidence type="ECO:0000313" key="1">
    <source>
        <dbReference type="EMBL" id="SDD46625.1"/>
    </source>
</evidence>
<evidence type="ECO:0000313" key="2">
    <source>
        <dbReference type="Proteomes" id="UP000324021"/>
    </source>
</evidence>
<reference evidence="1 2" key="1">
    <citation type="submission" date="2016-10" db="EMBL/GenBank/DDBJ databases">
        <authorList>
            <person name="Varghese N."/>
            <person name="Submissions S."/>
        </authorList>
    </citation>
    <scope>NUCLEOTIDE SEQUENCE [LARGE SCALE GENOMIC DNA]</scope>
    <source>
        <strain evidence="1 2">CDM_1</strain>
    </source>
</reference>
<dbReference type="EMBL" id="FMZP01000024">
    <property type="protein sequence ID" value="SDD46625.1"/>
    <property type="molecule type" value="Genomic_DNA"/>
</dbReference>
<gene>
    <name evidence="1" type="ORF">SAMN05192552_102433</name>
</gene>
<accession>A0A1G6V174</accession>
<dbReference type="Proteomes" id="UP000324021">
    <property type="component" value="Unassembled WGS sequence"/>
</dbReference>
<protein>
    <submittedName>
        <fullName evidence="1">Uncharacterized protein</fullName>
    </submittedName>
</protein>
<name>A0A1G6V174_9EURY</name>
<dbReference type="AlphaFoldDB" id="A0A1G6V174"/>
<organism evidence="1 2">
    <name type="scientific">Natrinema hispanicum</name>
    <dbReference type="NCBI Taxonomy" id="392421"/>
    <lineage>
        <taxon>Archaea</taxon>
        <taxon>Methanobacteriati</taxon>
        <taxon>Methanobacteriota</taxon>
        <taxon>Stenosarchaea group</taxon>
        <taxon>Halobacteria</taxon>
        <taxon>Halobacteriales</taxon>
        <taxon>Natrialbaceae</taxon>
        <taxon>Natrinema</taxon>
    </lineage>
</organism>
<sequence>MNLVLESKDAMSDETDYELYIEAAITDVPAEKQAITKAVPKIP</sequence>